<dbReference type="AlphaFoldDB" id="A0A917W721"/>
<comment type="caution">
    <text evidence="2">The sequence shown here is derived from an EMBL/GenBank/DDBJ whole genome shotgun (WGS) entry which is preliminary data.</text>
</comment>
<evidence type="ECO:0000313" key="2">
    <source>
        <dbReference type="EMBL" id="GGL72203.1"/>
    </source>
</evidence>
<dbReference type="GO" id="GO:0003824">
    <property type="term" value="F:catalytic activity"/>
    <property type="evidence" value="ECO:0007669"/>
    <property type="project" value="InterPro"/>
</dbReference>
<evidence type="ECO:0000313" key="3">
    <source>
        <dbReference type="Proteomes" id="UP000613840"/>
    </source>
</evidence>
<organism evidence="2 3">
    <name type="scientific">Microlunatus endophyticus</name>
    <dbReference type="NCBI Taxonomy" id="1716077"/>
    <lineage>
        <taxon>Bacteria</taxon>
        <taxon>Bacillati</taxon>
        <taxon>Actinomycetota</taxon>
        <taxon>Actinomycetes</taxon>
        <taxon>Propionibacteriales</taxon>
        <taxon>Propionibacteriaceae</taxon>
        <taxon>Microlunatus</taxon>
    </lineage>
</organism>
<protein>
    <submittedName>
        <fullName evidence="2">Amidase</fullName>
    </submittedName>
</protein>
<keyword evidence="3" id="KW-1185">Reference proteome</keyword>
<dbReference type="InterPro" id="IPR020556">
    <property type="entry name" value="Amidase_CS"/>
</dbReference>
<evidence type="ECO:0000259" key="1">
    <source>
        <dbReference type="Pfam" id="PF01425"/>
    </source>
</evidence>
<sequence length="487" mass="52238">MTDGTELIDRDATDLARMLREEAVSATEVMQAHLERIERLNPYLNAIVDLQSERALEGARALDHHHDQNDRGPLYGLPTAHKDLVPARGFRFTEGSPIFADRIADEDDLIVTRMAAAGAIAIGKTNVPEFGLGSHSFNPVYGVTRNPYDLSRTAGGSSGGAAAALAARLLPIADGSDTGGSLRNPASFCNVTSIRPSPGTVPSGPGSFPYGTLAVKGPMGRSVADVALLLSVLSGSDERSPLSVGLDATELIKPTGRAIRVAWSADLNGLATVDPVVITSLEPVITDIAERLGWQLDATCPDLGPALDYFRVIRAMQLEQALGPLVDQHPDLIKPDAIWNVEIGRRLQGPEIGRALHQAAEIHQAMTDFFQTYDLLITPTCQVPPFPVGIRYPDEIAGTTMQDYLEWMRIPSAITGTACPAMSLPATFTPEGLPIGLQVVAPFRREGQLLGYASLLESALRDRTPTLLDEPVIDTNQPPPDPFERVG</sequence>
<accession>A0A917W721</accession>
<proteinExistence type="predicted"/>
<dbReference type="Gene3D" id="3.90.1300.10">
    <property type="entry name" value="Amidase signature (AS) domain"/>
    <property type="match status" value="1"/>
</dbReference>
<dbReference type="SUPFAM" id="SSF75304">
    <property type="entry name" value="Amidase signature (AS) enzymes"/>
    <property type="match status" value="1"/>
</dbReference>
<dbReference type="Pfam" id="PF01425">
    <property type="entry name" value="Amidase"/>
    <property type="match status" value="1"/>
</dbReference>
<reference evidence="2" key="1">
    <citation type="journal article" date="2014" name="Int. J. Syst. Evol. Microbiol.">
        <title>Complete genome sequence of Corynebacterium casei LMG S-19264T (=DSM 44701T), isolated from a smear-ripened cheese.</title>
        <authorList>
            <consortium name="US DOE Joint Genome Institute (JGI-PGF)"/>
            <person name="Walter F."/>
            <person name="Albersmeier A."/>
            <person name="Kalinowski J."/>
            <person name="Ruckert C."/>
        </authorList>
    </citation>
    <scope>NUCLEOTIDE SEQUENCE</scope>
    <source>
        <strain evidence="2">CGMCC 4.7306</strain>
    </source>
</reference>
<gene>
    <name evidence="2" type="ORF">GCM10011575_33250</name>
</gene>
<name>A0A917W721_9ACTN</name>
<dbReference type="RefSeq" id="WP_188896479.1">
    <property type="nucleotide sequence ID" value="NZ_BMMZ01000008.1"/>
</dbReference>
<dbReference type="EMBL" id="BMMZ01000008">
    <property type="protein sequence ID" value="GGL72203.1"/>
    <property type="molecule type" value="Genomic_DNA"/>
</dbReference>
<reference evidence="2" key="2">
    <citation type="submission" date="2020-09" db="EMBL/GenBank/DDBJ databases">
        <authorList>
            <person name="Sun Q."/>
            <person name="Zhou Y."/>
        </authorList>
    </citation>
    <scope>NUCLEOTIDE SEQUENCE</scope>
    <source>
        <strain evidence="2">CGMCC 4.7306</strain>
    </source>
</reference>
<dbReference type="PROSITE" id="PS00571">
    <property type="entry name" value="AMIDASES"/>
    <property type="match status" value="1"/>
</dbReference>
<dbReference type="PANTHER" id="PTHR11895">
    <property type="entry name" value="TRANSAMIDASE"/>
    <property type="match status" value="1"/>
</dbReference>
<dbReference type="InterPro" id="IPR000120">
    <property type="entry name" value="Amidase"/>
</dbReference>
<dbReference type="Proteomes" id="UP000613840">
    <property type="component" value="Unassembled WGS sequence"/>
</dbReference>
<feature type="domain" description="Amidase" evidence="1">
    <location>
        <begin position="28"/>
        <end position="450"/>
    </location>
</feature>
<dbReference type="InterPro" id="IPR023631">
    <property type="entry name" value="Amidase_dom"/>
</dbReference>
<dbReference type="InterPro" id="IPR036928">
    <property type="entry name" value="AS_sf"/>
</dbReference>
<dbReference type="PANTHER" id="PTHR11895:SF76">
    <property type="entry name" value="INDOLEACETAMIDE HYDROLASE"/>
    <property type="match status" value="1"/>
</dbReference>